<evidence type="ECO:0000256" key="7">
    <source>
        <dbReference type="ARBA" id="ARBA00022989"/>
    </source>
</evidence>
<dbReference type="PIRSF" id="PIRSF005557">
    <property type="entry name" value="Sialyl_trans"/>
    <property type="match status" value="1"/>
</dbReference>
<evidence type="ECO:0000256" key="5">
    <source>
        <dbReference type="ARBA" id="ARBA00022692"/>
    </source>
</evidence>
<evidence type="ECO:0000313" key="15">
    <source>
        <dbReference type="Proteomes" id="UP000265000"/>
    </source>
</evidence>
<dbReference type="InterPro" id="IPR001675">
    <property type="entry name" value="Glyco_trans_29"/>
</dbReference>
<dbReference type="InterPro" id="IPR038578">
    <property type="entry name" value="GT29-like_sf"/>
</dbReference>
<reference evidence="14" key="1">
    <citation type="submission" date="2025-08" db="UniProtKB">
        <authorList>
            <consortium name="Ensembl"/>
        </authorList>
    </citation>
    <scope>IDENTIFICATION</scope>
</reference>
<keyword evidence="6" id="KW-0735">Signal-anchor</keyword>
<keyword evidence="7 13" id="KW-1133">Transmembrane helix</keyword>
<dbReference type="InterPro" id="IPR012163">
    <property type="entry name" value="Sialyl_trans"/>
</dbReference>
<evidence type="ECO:0000256" key="2">
    <source>
        <dbReference type="ARBA" id="ARBA00006003"/>
    </source>
</evidence>
<evidence type="ECO:0000313" key="14">
    <source>
        <dbReference type="Ensembl" id="ENSFHEP00000029023.1"/>
    </source>
</evidence>
<keyword evidence="9 13" id="KW-0472">Membrane</keyword>
<evidence type="ECO:0000256" key="4">
    <source>
        <dbReference type="ARBA" id="ARBA00022679"/>
    </source>
</evidence>
<evidence type="ECO:0000256" key="6">
    <source>
        <dbReference type="ARBA" id="ARBA00022968"/>
    </source>
</evidence>
<dbReference type="Ensembl" id="ENSFHET00000019248.1">
    <property type="protein sequence ID" value="ENSFHEP00000029023.1"/>
    <property type="gene ID" value="ENSFHEG00000013528.1"/>
</dbReference>
<name>A0A3Q2QMR8_FUNHE</name>
<keyword evidence="15" id="KW-1185">Reference proteome</keyword>
<keyword evidence="8" id="KW-0333">Golgi apparatus</keyword>
<dbReference type="GO" id="GO:0003828">
    <property type="term" value="F:alpha-N-acetylneuraminate alpha-2,8-sialyltransferase activity"/>
    <property type="evidence" value="ECO:0007669"/>
    <property type="project" value="TreeGrafter"/>
</dbReference>
<reference evidence="14" key="2">
    <citation type="submission" date="2025-09" db="UniProtKB">
        <authorList>
            <consortium name="Ensembl"/>
        </authorList>
    </citation>
    <scope>IDENTIFICATION</scope>
</reference>
<evidence type="ECO:0000256" key="11">
    <source>
        <dbReference type="ARBA" id="ARBA00023180"/>
    </source>
</evidence>
<evidence type="ECO:0000256" key="9">
    <source>
        <dbReference type="ARBA" id="ARBA00023136"/>
    </source>
</evidence>
<dbReference type="PANTHER" id="PTHR11987:SF50">
    <property type="entry name" value="ALPHA-2,8-SIALYLTRANSFERASE 8F"/>
    <property type="match status" value="1"/>
</dbReference>
<feature type="disulfide bond" evidence="12">
    <location>
        <begin position="106"/>
        <end position="255"/>
    </location>
</feature>
<comment type="similarity">
    <text evidence="2">Belongs to the glycosyltransferase 29 family.</text>
</comment>
<dbReference type="InterPro" id="IPR050943">
    <property type="entry name" value="Glycosyltr_29_Sialyltrsf"/>
</dbReference>
<feature type="transmembrane region" description="Helical" evidence="13">
    <location>
        <begin position="7"/>
        <end position="26"/>
    </location>
</feature>
<keyword evidence="11" id="KW-0325">Glycoprotein</keyword>
<keyword evidence="4" id="KW-0808">Transferase</keyword>
<dbReference type="PANTHER" id="PTHR11987">
    <property type="entry name" value="ALPHA-2,8-SIALYLTRANSFERASE"/>
    <property type="match status" value="1"/>
</dbReference>
<keyword evidence="3" id="KW-0328">Glycosyltransferase</keyword>
<evidence type="ECO:0000256" key="10">
    <source>
        <dbReference type="ARBA" id="ARBA00023157"/>
    </source>
</evidence>
<dbReference type="GO" id="GO:0006491">
    <property type="term" value="P:N-glycan processing"/>
    <property type="evidence" value="ECO:0007669"/>
    <property type="project" value="TreeGrafter"/>
</dbReference>
<proteinExistence type="inferred from homology"/>
<dbReference type="Gene3D" id="3.90.1480.20">
    <property type="entry name" value="Glycosyl transferase family 29"/>
    <property type="match status" value="1"/>
</dbReference>
<evidence type="ECO:0000256" key="1">
    <source>
        <dbReference type="ARBA" id="ARBA00004323"/>
    </source>
</evidence>
<dbReference type="STRING" id="8078.ENSFHEP00000029023"/>
<protein>
    <submittedName>
        <fullName evidence="14">ST8 alpha-N-acetyl-neuraminide alpha-2,8-sialyltransferase 6</fullName>
    </submittedName>
</protein>
<evidence type="ECO:0000256" key="13">
    <source>
        <dbReference type="SAM" id="Phobius"/>
    </source>
</evidence>
<organism evidence="14 15">
    <name type="scientific">Fundulus heteroclitus</name>
    <name type="common">Killifish</name>
    <name type="synonym">Mummichog</name>
    <dbReference type="NCBI Taxonomy" id="8078"/>
    <lineage>
        <taxon>Eukaryota</taxon>
        <taxon>Metazoa</taxon>
        <taxon>Chordata</taxon>
        <taxon>Craniata</taxon>
        <taxon>Vertebrata</taxon>
        <taxon>Euteleostomi</taxon>
        <taxon>Actinopterygii</taxon>
        <taxon>Neopterygii</taxon>
        <taxon>Teleostei</taxon>
        <taxon>Neoteleostei</taxon>
        <taxon>Acanthomorphata</taxon>
        <taxon>Ovalentaria</taxon>
        <taxon>Atherinomorphae</taxon>
        <taxon>Cyprinodontiformes</taxon>
        <taxon>Fundulidae</taxon>
        <taxon>Fundulus</taxon>
    </lineage>
</organism>
<accession>A0A3Q2QMR8</accession>
<dbReference type="Pfam" id="PF00777">
    <property type="entry name" value="Glyco_transf_29"/>
    <property type="match status" value="1"/>
</dbReference>
<dbReference type="Proteomes" id="UP000265000">
    <property type="component" value="Unplaced"/>
</dbReference>
<dbReference type="GO" id="GO:0009311">
    <property type="term" value="P:oligosaccharide metabolic process"/>
    <property type="evidence" value="ECO:0007669"/>
    <property type="project" value="TreeGrafter"/>
</dbReference>
<dbReference type="GeneTree" id="ENSGT01030000234535"/>
<dbReference type="AlphaFoldDB" id="A0A3Q2QMR8"/>
<evidence type="ECO:0000256" key="12">
    <source>
        <dbReference type="PIRSR" id="PIRSR005557-2"/>
    </source>
</evidence>
<keyword evidence="10" id="KW-1015">Disulfide bond</keyword>
<evidence type="ECO:0000256" key="8">
    <source>
        <dbReference type="ARBA" id="ARBA00023034"/>
    </source>
</evidence>
<dbReference type="GO" id="GO:0000139">
    <property type="term" value="C:Golgi membrane"/>
    <property type="evidence" value="ECO:0007669"/>
    <property type="project" value="UniProtKB-SubCell"/>
</dbReference>
<evidence type="ECO:0000256" key="3">
    <source>
        <dbReference type="ARBA" id="ARBA00022676"/>
    </source>
</evidence>
<comment type="subcellular location">
    <subcellularLocation>
        <location evidence="1">Golgi apparatus membrane</location>
        <topology evidence="1">Single-pass type II membrane protein</topology>
    </subcellularLocation>
</comment>
<sequence>MKGQLSLYLNLLILGSLLTTFLWYTLSDKLQGHRTIENCSAVCVPRTRLSLKCNGFDNAIITQTNTPLGSKLVYDGEKKKTLTVNEDHFSTFLQGHPFLNKTRHTCAVVGNGGILGNSSCGKTIDSAQFVIRCNLPPLTKEDEKHVGMKTDLVTANPSIFVIKYGSLLGRRRMFVESLCQYGNSMLLIPAFSYSANTAVSLRAVYTIEDFGSPMRPVFFNPQYLKTLAGFWRSQGLKENRLSTGIIMTSLALELCDNVHLYGFWPFGVHPHSFQDLPNHYYDDIKVKAGFHSMSAEFKFLLQLHNQGVLKLHLGECGPN</sequence>
<keyword evidence="5 13" id="KW-0812">Transmembrane</keyword>